<evidence type="ECO:0000256" key="6">
    <source>
        <dbReference type="SAM" id="MobiDB-lite"/>
    </source>
</evidence>
<dbReference type="EMBL" id="CP023691">
    <property type="protein sequence ID" value="QEV55091.1"/>
    <property type="molecule type" value="Genomic_DNA"/>
</dbReference>
<dbReference type="Gene3D" id="1.20.1250.20">
    <property type="entry name" value="MFS general substrate transporter like domains"/>
    <property type="match status" value="1"/>
</dbReference>
<evidence type="ECO:0000256" key="3">
    <source>
        <dbReference type="ARBA" id="ARBA00022692"/>
    </source>
</evidence>
<dbReference type="InterPro" id="IPR036259">
    <property type="entry name" value="MFS_trans_sf"/>
</dbReference>
<dbReference type="Proteomes" id="UP000325458">
    <property type="component" value="Chromosome"/>
</dbReference>
<keyword evidence="2" id="KW-1003">Cell membrane</keyword>
<feature type="transmembrane region" description="Helical" evidence="7">
    <location>
        <begin position="46"/>
        <end position="67"/>
    </location>
</feature>
<dbReference type="GO" id="GO:0005886">
    <property type="term" value="C:plasma membrane"/>
    <property type="evidence" value="ECO:0007669"/>
    <property type="project" value="UniProtKB-SubCell"/>
</dbReference>
<evidence type="ECO:0000256" key="2">
    <source>
        <dbReference type="ARBA" id="ARBA00022475"/>
    </source>
</evidence>
<dbReference type="SUPFAM" id="SSF103473">
    <property type="entry name" value="MFS general substrate transporter"/>
    <property type="match status" value="1"/>
</dbReference>
<feature type="transmembrane region" description="Helical" evidence="7">
    <location>
        <begin position="16"/>
        <end position="40"/>
    </location>
</feature>
<dbReference type="Pfam" id="PF07690">
    <property type="entry name" value="MFS_1"/>
    <property type="match status" value="1"/>
</dbReference>
<feature type="transmembrane region" description="Helical" evidence="7">
    <location>
        <begin position="172"/>
        <end position="193"/>
    </location>
</feature>
<feature type="region of interest" description="Disordered" evidence="6">
    <location>
        <begin position="401"/>
        <end position="420"/>
    </location>
</feature>
<feature type="transmembrane region" description="Helical" evidence="7">
    <location>
        <begin position="258"/>
        <end position="278"/>
    </location>
</feature>
<dbReference type="InterPro" id="IPR011701">
    <property type="entry name" value="MFS"/>
</dbReference>
<accession>A0AAE6NMM3</accession>
<sequence length="420" mass="41070">MPRRPATPGTRSGLPLYLATAFCARLAEEGMAVAVVLLALQRSGSAGQGAFVLTAWMAPHVIAAPLVGTLVSRMRRPRLCYLGALGGFAVAIAVLATSVVRAPAPVTLAVALVGGSFGPVVSGGLSSLITGLLPAGGPRERAYALDAAVYNAASVAGPAVAGLAAAEASPGAAMLLLAGAAATAAALATGLSYGRAQPAAADNAPAGTLRADLAAGLAAVWRIRALRALTAGTCLAFVGVGGLTTTTVLLAGHRGHPGAGGILMTAFALGALAGSLAVARWRPPLSDPRLATFALCGTGVALAAAALPVSPTATTALFVLAGLCDGPLLTATLRLRAAHAPPPVRAQVFTLGAGLKITAAACGATLVGAAATLPPPLLLLGIAAVHLAAALLYTLVRPREEGPGGAACPRAPLPDAQVLP</sequence>
<evidence type="ECO:0000256" key="1">
    <source>
        <dbReference type="ARBA" id="ARBA00004651"/>
    </source>
</evidence>
<name>A0AAE6NMM3_STRPT</name>
<keyword evidence="5 7" id="KW-0472">Membrane</keyword>
<dbReference type="AlphaFoldDB" id="A0AAE6NMM3"/>
<gene>
    <name evidence="8" type="ORF">CP981_28675</name>
</gene>
<organism evidence="8 9">
    <name type="scientific">Streptomyces platensis</name>
    <dbReference type="NCBI Taxonomy" id="58346"/>
    <lineage>
        <taxon>Bacteria</taxon>
        <taxon>Bacillati</taxon>
        <taxon>Actinomycetota</taxon>
        <taxon>Actinomycetes</taxon>
        <taxon>Kitasatosporales</taxon>
        <taxon>Streptomycetaceae</taxon>
        <taxon>Streptomyces</taxon>
    </lineage>
</organism>
<proteinExistence type="predicted"/>
<dbReference type="GO" id="GO:0022857">
    <property type="term" value="F:transmembrane transporter activity"/>
    <property type="evidence" value="ECO:0007669"/>
    <property type="project" value="InterPro"/>
</dbReference>
<comment type="subcellular location">
    <subcellularLocation>
        <location evidence="1">Cell membrane</location>
        <topology evidence="1">Multi-pass membrane protein</topology>
    </subcellularLocation>
</comment>
<feature type="transmembrane region" description="Helical" evidence="7">
    <location>
        <begin position="377"/>
        <end position="396"/>
    </location>
</feature>
<evidence type="ECO:0000256" key="7">
    <source>
        <dbReference type="SAM" id="Phobius"/>
    </source>
</evidence>
<reference evidence="8 9" key="1">
    <citation type="submission" date="2017-09" db="EMBL/GenBank/DDBJ databases">
        <authorList>
            <person name="Lee N."/>
            <person name="Cho B.-K."/>
        </authorList>
    </citation>
    <scope>NUCLEOTIDE SEQUENCE [LARGE SCALE GENOMIC DNA]</scope>
    <source>
        <strain evidence="8 9">ATCC 23948</strain>
    </source>
</reference>
<feature type="transmembrane region" description="Helical" evidence="7">
    <location>
        <begin position="348"/>
        <end position="371"/>
    </location>
</feature>
<evidence type="ECO:0000256" key="5">
    <source>
        <dbReference type="ARBA" id="ARBA00023136"/>
    </source>
</evidence>
<keyword evidence="3 7" id="KW-0812">Transmembrane</keyword>
<keyword evidence="4 7" id="KW-1133">Transmembrane helix</keyword>
<feature type="transmembrane region" description="Helical" evidence="7">
    <location>
        <begin position="290"/>
        <end position="309"/>
    </location>
</feature>
<feature type="transmembrane region" description="Helical" evidence="7">
    <location>
        <begin position="147"/>
        <end position="166"/>
    </location>
</feature>
<dbReference type="KEGG" id="spla:CP981_28675"/>
<evidence type="ECO:0000256" key="4">
    <source>
        <dbReference type="ARBA" id="ARBA00022989"/>
    </source>
</evidence>
<feature type="transmembrane region" description="Helical" evidence="7">
    <location>
        <begin position="228"/>
        <end position="252"/>
    </location>
</feature>
<feature type="transmembrane region" description="Helical" evidence="7">
    <location>
        <begin position="79"/>
        <end position="100"/>
    </location>
</feature>
<dbReference type="PANTHER" id="PTHR23513:SF11">
    <property type="entry name" value="STAPHYLOFERRIN A TRANSPORTER"/>
    <property type="match status" value="1"/>
</dbReference>
<dbReference type="PANTHER" id="PTHR23513">
    <property type="entry name" value="INTEGRAL MEMBRANE EFFLUX PROTEIN-RELATED"/>
    <property type="match status" value="1"/>
</dbReference>
<evidence type="ECO:0000313" key="8">
    <source>
        <dbReference type="EMBL" id="QEV55091.1"/>
    </source>
</evidence>
<feature type="transmembrane region" description="Helical" evidence="7">
    <location>
        <begin position="106"/>
        <end position="135"/>
    </location>
</feature>
<feature type="transmembrane region" description="Helical" evidence="7">
    <location>
        <begin position="315"/>
        <end position="336"/>
    </location>
</feature>
<protein>
    <submittedName>
        <fullName evidence="8">MFS transporter</fullName>
    </submittedName>
</protein>
<evidence type="ECO:0000313" key="9">
    <source>
        <dbReference type="Proteomes" id="UP000325458"/>
    </source>
</evidence>